<protein>
    <submittedName>
        <fullName evidence="5">DUF86 domain-containing protein</fullName>
    </submittedName>
</protein>
<name>A0A5M8RUM8_9BACI</name>
<evidence type="ECO:0000256" key="1">
    <source>
        <dbReference type="ARBA" id="ARBA00022649"/>
    </source>
</evidence>
<evidence type="ECO:0000313" key="5">
    <source>
        <dbReference type="EMBL" id="KAA6450544.1"/>
    </source>
</evidence>
<gene>
    <name evidence="5" type="ORF">DX927_06655</name>
</gene>
<dbReference type="InterPro" id="IPR037038">
    <property type="entry name" value="HepT-like_sf"/>
</dbReference>
<comment type="caution">
    <text evidence="5">The sequence shown here is derived from an EMBL/GenBank/DDBJ whole genome shotgun (WGS) entry which is preliminary data.</text>
</comment>
<dbReference type="PANTHER" id="PTHR33397">
    <property type="entry name" value="UPF0331 PROTEIN YUTE"/>
    <property type="match status" value="1"/>
</dbReference>
<dbReference type="GO" id="GO:0004540">
    <property type="term" value="F:RNA nuclease activity"/>
    <property type="evidence" value="ECO:0007669"/>
    <property type="project" value="InterPro"/>
</dbReference>
<dbReference type="GO" id="GO:0110001">
    <property type="term" value="C:toxin-antitoxin complex"/>
    <property type="evidence" value="ECO:0007669"/>
    <property type="project" value="InterPro"/>
</dbReference>
<accession>A0A5M8RUM8</accession>
<organism evidence="5 6">
    <name type="scientific">Bacillus swezeyi</name>
    <dbReference type="NCBI Taxonomy" id="1925020"/>
    <lineage>
        <taxon>Bacteria</taxon>
        <taxon>Bacillati</taxon>
        <taxon>Bacillota</taxon>
        <taxon>Bacilli</taxon>
        <taxon>Bacillales</taxon>
        <taxon>Bacillaceae</taxon>
        <taxon>Bacillus</taxon>
    </lineage>
</organism>
<dbReference type="Gene3D" id="1.20.120.580">
    <property type="entry name" value="bsu32300-like"/>
    <property type="match status" value="1"/>
</dbReference>
<evidence type="ECO:0000256" key="4">
    <source>
        <dbReference type="ARBA" id="ARBA00024207"/>
    </source>
</evidence>
<proteinExistence type="inferred from homology"/>
<comment type="similarity">
    <text evidence="4">Belongs to the HepT RNase toxin family.</text>
</comment>
<sequence>MCLFCFKTITKISDYNRGCELVYFVDRNKIENTLNFLEDELRLFKAQEEWTSEIEKKALERIGHTLIECILDVGNDMIDGFIMRDPGSYDDIMDILTDEKVVGQTEADSLKHLIASRKTLVQDYLNVNHEELEKLLHQHAETLEHFPARIRDYLNNELGPVSAFKPH</sequence>
<keyword evidence="2" id="KW-0540">Nuclease</keyword>
<dbReference type="STRING" id="1925020.BTA30_14755"/>
<keyword evidence="1" id="KW-1277">Toxin-antitoxin system</keyword>
<evidence type="ECO:0000256" key="2">
    <source>
        <dbReference type="ARBA" id="ARBA00022722"/>
    </source>
</evidence>
<dbReference type="PANTHER" id="PTHR33397:SF5">
    <property type="entry name" value="RNASE YUTE-RELATED"/>
    <property type="match status" value="1"/>
</dbReference>
<dbReference type="EMBL" id="QSND01000002">
    <property type="protein sequence ID" value="KAA6450544.1"/>
    <property type="molecule type" value="Genomic_DNA"/>
</dbReference>
<dbReference type="AlphaFoldDB" id="A0A5M8RUM8"/>
<keyword evidence="3" id="KW-0378">Hydrolase</keyword>
<reference evidence="5 6" key="1">
    <citation type="submission" date="2018-08" db="EMBL/GenBank/DDBJ databases">
        <title>Bacillus phenotypic plasticity.</title>
        <authorList>
            <person name="Hurtado E."/>
        </authorList>
    </citation>
    <scope>NUCLEOTIDE SEQUENCE [LARGE SCALE GENOMIC DNA]</scope>
    <source>
        <strain evidence="5 6">427</strain>
    </source>
</reference>
<evidence type="ECO:0000313" key="6">
    <source>
        <dbReference type="Proteomes" id="UP000324326"/>
    </source>
</evidence>
<dbReference type="Proteomes" id="UP000324326">
    <property type="component" value="Unassembled WGS sequence"/>
</dbReference>
<evidence type="ECO:0000256" key="3">
    <source>
        <dbReference type="ARBA" id="ARBA00022801"/>
    </source>
</evidence>
<dbReference type="InterPro" id="IPR052379">
    <property type="entry name" value="Type_VII_TA_RNase"/>
</dbReference>
<dbReference type="InterPro" id="IPR008201">
    <property type="entry name" value="HepT-like"/>
</dbReference>
<dbReference type="GO" id="GO:0016787">
    <property type="term" value="F:hydrolase activity"/>
    <property type="evidence" value="ECO:0007669"/>
    <property type="project" value="UniProtKB-KW"/>
</dbReference>
<dbReference type="Pfam" id="PF01934">
    <property type="entry name" value="HepT-like"/>
    <property type="match status" value="1"/>
</dbReference>